<proteinExistence type="predicted"/>
<feature type="transmembrane region" description="Helical" evidence="1">
    <location>
        <begin position="269"/>
        <end position="289"/>
    </location>
</feature>
<dbReference type="CDD" id="cd07341">
    <property type="entry name" value="M56_BlaR1_MecR1_like"/>
    <property type="match status" value="1"/>
</dbReference>
<dbReference type="PANTHER" id="PTHR33446:SF2">
    <property type="entry name" value="PROTEIN TONB"/>
    <property type="match status" value="1"/>
</dbReference>
<dbReference type="EMBL" id="SEWG01000004">
    <property type="protein sequence ID" value="RYU89921.1"/>
    <property type="molecule type" value="Genomic_DNA"/>
</dbReference>
<dbReference type="GO" id="GO:0098797">
    <property type="term" value="C:plasma membrane protein complex"/>
    <property type="evidence" value="ECO:0007669"/>
    <property type="project" value="TreeGrafter"/>
</dbReference>
<sequence>MSWLHYLIEANIYLGVFYLCYCLFLNRDTHYMLGRVYLIFSCVMAFILPVTQLSILKPVMPEIQISEPVIQATAIPVHVQQIKITPPVEHLTFDDAIVYLYVCGAVAALLVLLFRLRKLYIITRNNHSMYKDQYKLIHLNDENTAFSFFNYLYIGSNIPQAETIIAHELVHIRQKHSVDIIFMEVLKVINWFNPFIYLTQRSLKTIHEYIADEQTAANGHDALAYSSFLLNNAYGIQGSSIAHSFFNYNLLKKRIIMLNKNRSGKLARLKYLAALPLCAGMLCASTLVFSKDYGVIDLAPHRAAAAKPGLIKYFKITDRDITAYSDNLSFTENGVKKMYYAATITDADIAHIMKVRKLKVEVIDVDSKTKMQVPLVTNGTPDTAFAARPPAIFKDGYVLQENGYLINKKTEYFTLTLTDKSGKTTIYNSTDATPAERKMLNDKFGYKFFNYDMAGFVKRANTPHPAPTGGMLAPPPPPVFVKEAFGQLAQYISQKTTYPKAALDKKVGDSFIATLKIDEKGKIVEVTASKNDGSGFVEAFEKAALSFPFPIKDKAGSYKADVVFFMPGKTVKLNGPAASGNAYVGQLGVLGLTPQQRKMMSIPPPPPPAPPKKLKDQIKLPPPVVVPDKPAKVVKADRIKLPPPPPAPPKKRVVDQIKLPPPAVARLNNTPPPPPPPFESVYEDLMKYVTKHTRYPSIARDNKINGHVLLSLVINNDHKVADVKVEKGFDSRCDAEAARALSTYSNTIDKAPGKYKIVVTFMLVDEEGGKKFFSPKPLTDEDVNMPNFIGEVVVAGSVN</sequence>
<keyword evidence="1" id="KW-0812">Transmembrane</keyword>
<organism evidence="3 4">
    <name type="scientific">Mucilaginibacter terrigena</name>
    <dbReference type="NCBI Taxonomy" id="2492395"/>
    <lineage>
        <taxon>Bacteria</taxon>
        <taxon>Pseudomonadati</taxon>
        <taxon>Bacteroidota</taxon>
        <taxon>Sphingobacteriia</taxon>
        <taxon>Sphingobacteriales</taxon>
        <taxon>Sphingobacteriaceae</taxon>
        <taxon>Mucilaginibacter</taxon>
    </lineage>
</organism>
<evidence type="ECO:0000256" key="1">
    <source>
        <dbReference type="SAM" id="Phobius"/>
    </source>
</evidence>
<name>A0A4Q5LJW8_9SPHI</name>
<dbReference type="InterPro" id="IPR051045">
    <property type="entry name" value="TonB-dependent_transducer"/>
</dbReference>
<evidence type="ECO:0000313" key="4">
    <source>
        <dbReference type="Proteomes" id="UP000293331"/>
    </source>
</evidence>
<comment type="caution">
    <text evidence="3">The sequence shown here is derived from an EMBL/GenBank/DDBJ whole genome shotgun (WGS) entry which is preliminary data.</text>
</comment>
<dbReference type="OrthoDB" id="649093at2"/>
<dbReference type="SUPFAM" id="SSF74653">
    <property type="entry name" value="TolA/TonB C-terminal domain"/>
    <property type="match status" value="2"/>
</dbReference>
<feature type="domain" description="TonB C-terminal" evidence="2">
    <location>
        <begin position="680"/>
        <end position="774"/>
    </location>
</feature>
<feature type="transmembrane region" description="Helical" evidence="1">
    <location>
        <begin position="36"/>
        <end position="56"/>
    </location>
</feature>
<accession>A0A4Q5LJW8</accession>
<feature type="transmembrane region" description="Helical" evidence="1">
    <location>
        <begin position="6"/>
        <end position="24"/>
    </location>
</feature>
<dbReference type="Proteomes" id="UP000293331">
    <property type="component" value="Unassembled WGS sequence"/>
</dbReference>
<dbReference type="PROSITE" id="PS52015">
    <property type="entry name" value="TONB_CTD"/>
    <property type="match status" value="1"/>
</dbReference>
<dbReference type="InterPro" id="IPR037682">
    <property type="entry name" value="TonB_C"/>
</dbReference>
<reference evidence="3 4" key="1">
    <citation type="submission" date="2019-02" db="EMBL/GenBank/DDBJ databases">
        <title>Bacterial novel species Mucilaginibacter sp. 17JY9-4 isolated from soil.</title>
        <authorList>
            <person name="Jung H.-Y."/>
        </authorList>
    </citation>
    <scope>NUCLEOTIDE SEQUENCE [LARGE SCALE GENOMIC DNA]</scope>
    <source>
        <strain evidence="3 4">17JY9-4</strain>
    </source>
</reference>
<keyword evidence="1" id="KW-1133">Transmembrane helix</keyword>
<gene>
    <name evidence="3" type="ORF">EWM62_10255</name>
</gene>
<protein>
    <recommendedName>
        <fullName evidence="2">TonB C-terminal domain-containing protein</fullName>
    </recommendedName>
</protein>
<dbReference type="PANTHER" id="PTHR33446">
    <property type="entry name" value="PROTEIN TONB-RELATED"/>
    <property type="match status" value="1"/>
</dbReference>
<keyword evidence="1" id="KW-0472">Membrane</keyword>
<dbReference type="AlphaFoldDB" id="A0A4Q5LJW8"/>
<evidence type="ECO:0000313" key="3">
    <source>
        <dbReference type="EMBL" id="RYU89921.1"/>
    </source>
</evidence>
<dbReference type="GO" id="GO:0055085">
    <property type="term" value="P:transmembrane transport"/>
    <property type="evidence" value="ECO:0007669"/>
    <property type="project" value="InterPro"/>
</dbReference>
<dbReference type="Pfam" id="PF03544">
    <property type="entry name" value="TonB_C"/>
    <property type="match status" value="1"/>
</dbReference>
<keyword evidence="4" id="KW-1185">Reference proteome</keyword>
<dbReference type="Pfam" id="PF05569">
    <property type="entry name" value="Peptidase_M56"/>
    <property type="match status" value="1"/>
</dbReference>
<dbReference type="GO" id="GO:0031992">
    <property type="term" value="F:energy transducer activity"/>
    <property type="evidence" value="ECO:0007669"/>
    <property type="project" value="TreeGrafter"/>
</dbReference>
<dbReference type="InterPro" id="IPR008756">
    <property type="entry name" value="Peptidase_M56"/>
</dbReference>
<dbReference type="Gene3D" id="3.30.1150.10">
    <property type="match status" value="1"/>
</dbReference>
<dbReference type="RefSeq" id="WP_129876580.1">
    <property type="nucleotide sequence ID" value="NZ_SEWG01000004.1"/>
</dbReference>
<evidence type="ECO:0000259" key="2">
    <source>
        <dbReference type="PROSITE" id="PS52015"/>
    </source>
</evidence>
<feature type="transmembrane region" description="Helical" evidence="1">
    <location>
        <begin position="96"/>
        <end position="114"/>
    </location>
</feature>